<evidence type="ECO:0000313" key="2">
    <source>
        <dbReference type="Proteomes" id="UP001370490"/>
    </source>
</evidence>
<keyword evidence="2" id="KW-1185">Reference proteome</keyword>
<proteinExistence type="predicted"/>
<evidence type="ECO:0000313" key="1">
    <source>
        <dbReference type="EMBL" id="KAK6918098.1"/>
    </source>
</evidence>
<feature type="non-terminal residue" evidence="1">
    <location>
        <position position="190"/>
    </location>
</feature>
<organism evidence="1 2">
    <name type="scientific">Dillenia turbinata</name>
    <dbReference type="NCBI Taxonomy" id="194707"/>
    <lineage>
        <taxon>Eukaryota</taxon>
        <taxon>Viridiplantae</taxon>
        <taxon>Streptophyta</taxon>
        <taxon>Embryophyta</taxon>
        <taxon>Tracheophyta</taxon>
        <taxon>Spermatophyta</taxon>
        <taxon>Magnoliopsida</taxon>
        <taxon>eudicotyledons</taxon>
        <taxon>Gunneridae</taxon>
        <taxon>Pentapetalae</taxon>
        <taxon>Dilleniales</taxon>
        <taxon>Dilleniaceae</taxon>
        <taxon>Dillenia</taxon>
    </lineage>
</organism>
<dbReference type="Proteomes" id="UP001370490">
    <property type="component" value="Unassembled WGS sequence"/>
</dbReference>
<gene>
    <name evidence="1" type="ORF">RJ641_016520</name>
</gene>
<dbReference type="EMBL" id="JBAMMX010000022">
    <property type="protein sequence ID" value="KAK6918098.1"/>
    <property type="molecule type" value="Genomic_DNA"/>
</dbReference>
<reference evidence="1 2" key="1">
    <citation type="submission" date="2023-12" db="EMBL/GenBank/DDBJ databases">
        <title>A high-quality genome assembly for Dillenia turbinata (Dilleniales).</title>
        <authorList>
            <person name="Chanderbali A."/>
        </authorList>
    </citation>
    <scope>NUCLEOTIDE SEQUENCE [LARGE SCALE GENOMIC DNA]</scope>
    <source>
        <strain evidence="1">LSX21</strain>
        <tissue evidence="1">Leaf</tissue>
    </source>
</reference>
<protein>
    <submittedName>
        <fullName evidence="1">Uncharacterized protein</fullName>
    </submittedName>
</protein>
<sequence length="190" mass="21488">MAQLQVSHVSYLHASSSSLQVPFPKSHNSGTVTPYSCPFMTTYGTLDKASDQVYQNALKRPEDSPHVVHLTHFNRPESIYHLCLGLRGWPIHLKKQNGAFSRCGPITFWSMMWALIHGRTFTYFFKWQREAINGLIEEAIIEAEGKGTIVLNLGLLNQAKITKANRAVLRKLMRITNLQNKNKSCSSESL</sequence>
<accession>A0AAN8UJR1</accession>
<dbReference type="AlphaFoldDB" id="A0AAN8UJR1"/>
<comment type="caution">
    <text evidence="1">The sequence shown here is derived from an EMBL/GenBank/DDBJ whole genome shotgun (WGS) entry which is preliminary data.</text>
</comment>
<name>A0AAN8UJR1_9MAGN</name>